<dbReference type="RefSeq" id="WP_219202974.1">
    <property type="nucleotide sequence ID" value="NZ_JAHWQX010000004.1"/>
</dbReference>
<protein>
    <submittedName>
        <fullName evidence="2">Uncharacterized protein</fullName>
    </submittedName>
</protein>
<sequence>MATLLRFEPAPRSAAPRGGALKGPADILFFTGIRYERHTSHTSHTLAEKPAAKGETIAPRPRKLKRGRRSALAVKPGGDPA</sequence>
<feature type="compositionally biased region" description="Basic residues" evidence="1">
    <location>
        <begin position="60"/>
        <end position="69"/>
    </location>
</feature>
<evidence type="ECO:0000256" key="1">
    <source>
        <dbReference type="SAM" id="MobiDB-lite"/>
    </source>
</evidence>
<gene>
    <name evidence="2" type="ORF">KY465_15290</name>
</gene>
<proteinExistence type="predicted"/>
<feature type="compositionally biased region" description="Low complexity" evidence="1">
    <location>
        <begin position="10"/>
        <end position="19"/>
    </location>
</feature>
<accession>A0ABS6WRQ6</accession>
<feature type="region of interest" description="Disordered" evidence="1">
    <location>
        <begin position="39"/>
        <end position="81"/>
    </location>
</feature>
<dbReference type="Proteomes" id="UP001430804">
    <property type="component" value="Unassembled WGS sequence"/>
</dbReference>
<evidence type="ECO:0000313" key="3">
    <source>
        <dbReference type="Proteomes" id="UP001430804"/>
    </source>
</evidence>
<dbReference type="EMBL" id="JAHWQX010000004">
    <property type="protein sequence ID" value="MBW3098648.1"/>
    <property type="molecule type" value="Genomic_DNA"/>
</dbReference>
<reference evidence="2" key="1">
    <citation type="submission" date="2021-07" db="EMBL/GenBank/DDBJ databases">
        <title>Pseudohoeflea marina sp. nov. a polyhydroxyalcanoate-producing bacterium.</title>
        <authorList>
            <person name="Zheng W."/>
            <person name="Yu S."/>
            <person name="Huang Y."/>
        </authorList>
    </citation>
    <scope>NUCLEOTIDE SEQUENCE</scope>
    <source>
        <strain evidence="2">DP4N28-3</strain>
    </source>
</reference>
<feature type="region of interest" description="Disordered" evidence="1">
    <location>
        <begin position="1"/>
        <end position="21"/>
    </location>
</feature>
<evidence type="ECO:0000313" key="2">
    <source>
        <dbReference type="EMBL" id="MBW3098648.1"/>
    </source>
</evidence>
<keyword evidence="3" id="KW-1185">Reference proteome</keyword>
<organism evidence="2 3">
    <name type="scientific">Pseudohoeflea coraliihabitans</name>
    <dbReference type="NCBI Taxonomy" id="2860393"/>
    <lineage>
        <taxon>Bacteria</taxon>
        <taxon>Pseudomonadati</taxon>
        <taxon>Pseudomonadota</taxon>
        <taxon>Alphaproteobacteria</taxon>
        <taxon>Hyphomicrobiales</taxon>
        <taxon>Rhizobiaceae</taxon>
        <taxon>Pseudohoeflea</taxon>
    </lineage>
</organism>
<comment type="caution">
    <text evidence="2">The sequence shown here is derived from an EMBL/GenBank/DDBJ whole genome shotgun (WGS) entry which is preliminary data.</text>
</comment>
<name>A0ABS6WRQ6_9HYPH</name>